<feature type="region of interest" description="Disordered" evidence="2">
    <location>
        <begin position="46"/>
        <end position="75"/>
    </location>
</feature>
<gene>
    <name evidence="3" type="ORF">CC117_15155</name>
</gene>
<dbReference type="GO" id="GO:0006310">
    <property type="term" value="P:DNA recombination"/>
    <property type="evidence" value="ECO:0007669"/>
    <property type="project" value="UniProtKB-KW"/>
</dbReference>
<evidence type="ECO:0008006" key="5">
    <source>
        <dbReference type="Google" id="ProtNLM"/>
    </source>
</evidence>
<dbReference type="InterPro" id="IPR013762">
    <property type="entry name" value="Integrase-like_cat_sf"/>
</dbReference>
<dbReference type="GO" id="GO:0015074">
    <property type="term" value="P:DNA integration"/>
    <property type="evidence" value="ECO:0007669"/>
    <property type="project" value="InterPro"/>
</dbReference>
<proteinExistence type="predicted"/>
<name>A0A1S1R0R3_9ACTN</name>
<accession>A0A1S1R0R3</accession>
<dbReference type="Proteomes" id="UP000179627">
    <property type="component" value="Unassembled WGS sequence"/>
</dbReference>
<evidence type="ECO:0000256" key="1">
    <source>
        <dbReference type="ARBA" id="ARBA00023172"/>
    </source>
</evidence>
<dbReference type="EMBL" id="MBLM01000109">
    <property type="protein sequence ID" value="OHV38294.1"/>
    <property type="molecule type" value="Genomic_DNA"/>
</dbReference>
<reference evidence="4" key="1">
    <citation type="submission" date="2016-07" db="EMBL/GenBank/DDBJ databases">
        <title>Sequence Frankia sp. strain CcI1.17.</title>
        <authorList>
            <person name="Ghodhbane-Gtari F."/>
            <person name="Swanson E."/>
            <person name="Gueddou A."/>
            <person name="Morris K."/>
            <person name="Hezbri K."/>
            <person name="Ktari A."/>
            <person name="Nouioui I."/>
            <person name="Abebe-Akele F."/>
            <person name="Simpson S."/>
            <person name="Thomas K."/>
            <person name="Gtari M."/>
            <person name="Tisa L.S."/>
            <person name="Hurst S."/>
        </authorList>
    </citation>
    <scope>NUCLEOTIDE SEQUENCE [LARGE SCALE GENOMIC DNA]</scope>
    <source>
        <strain evidence="4">Cc1.17</strain>
    </source>
</reference>
<evidence type="ECO:0000313" key="3">
    <source>
        <dbReference type="EMBL" id="OHV38294.1"/>
    </source>
</evidence>
<comment type="caution">
    <text evidence="3">The sequence shown here is derived from an EMBL/GenBank/DDBJ whole genome shotgun (WGS) entry which is preliminary data.</text>
</comment>
<dbReference type="AlphaFoldDB" id="A0A1S1R0R3"/>
<keyword evidence="4" id="KW-1185">Reference proteome</keyword>
<protein>
    <recommendedName>
        <fullName evidence="5">Tyr recombinase domain-containing protein</fullName>
    </recommendedName>
</protein>
<dbReference type="GO" id="GO:0003677">
    <property type="term" value="F:DNA binding"/>
    <property type="evidence" value="ECO:0007669"/>
    <property type="project" value="InterPro"/>
</dbReference>
<dbReference type="Gene3D" id="1.10.443.10">
    <property type="entry name" value="Intergrase catalytic core"/>
    <property type="match status" value="1"/>
</dbReference>
<dbReference type="SUPFAM" id="SSF56349">
    <property type="entry name" value="DNA breaking-rejoining enzymes"/>
    <property type="match status" value="1"/>
</dbReference>
<dbReference type="InterPro" id="IPR011010">
    <property type="entry name" value="DNA_brk_join_enz"/>
</dbReference>
<evidence type="ECO:0000313" key="4">
    <source>
        <dbReference type="Proteomes" id="UP000179627"/>
    </source>
</evidence>
<evidence type="ECO:0000256" key="2">
    <source>
        <dbReference type="SAM" id="MobiDB-lite"/>
    </source>
</evidence>
<keyword evidence="1" id="KW-0233">DNA recombination</keyword>
<organism evidence="3 4">
    <name type="scientific">Parafrankia colletiae</name>
    <dbReference type="NCBI Taxonomy" id="573497"/>
    <lineage>
        <taxon>Bacteria</taxon>
        <taxon>Bacillati</taxon>
        <taxon>Actinomycetota</taxon>
        <taxon>Actinomycetes</taxon>
        <taxon>Frankiales</taxon>
        <taxon>Frankiaceae</taxon>
        <taxon>Parafrankia</taxon>
    </lineage>
</organism>
<sequence length="75" mass="7935">MHPKVVSERLGHADVAFTLRIYSHIVPGLDREAANQVASVILGTDQPVRQGIPDGPGHNEAGSPLTGREGRGKPC</sequence>